<feature type="signal peptide" evidence="2">
    <location>
        <begin position="1"/>
        <end position="26"/>
    </location>
</feature>
<comment type="caution">
    <text evidence="3">The sequence shown here is derived from an EMBL/GenBank/DDBJ whole genome shotgun (WGS) entry which is preliminary data.</text>
</comment>
<feature type="transmembrane region" description="Helical" evidence="1">
    <location>
        <begin position="417"/>
        <end position="439"/>
    </location>
</feature>
<keyword evidence="4" id="KW-1185">Reference proteome</keyword>
<reference evidence="3 4" key="1">
    <citation type="submission" date="2022-08" db="EMBL/GenBank/DDBJ databases">
        <title>Paenibacillus endoradicis sp. nov., Paenibacillus radicibacter sp. nov and Paenibacillus pararadicis sp. nov., three cold-adapted plant growth-promoting bacteria isolated from root of Larix gmelinii in Great Khingan.</title>
        <authorList>
            <person name="Xue H."/>
        </authorList>
    </citation>
    <scope>NUCLEOTIDE SEQUENCE [LARGE SCALE GENOMIC DNA]</scope>
    <source>
        <strain evidence="3 4">N5-1-1-5</strain>
    </source>
</reference>
<feature type="transmembrane region" description="Helical" evidence="1">
    <location>
        <begin position="678"/>
        <end position="698"/>
    </location>
</feature>
<accession>A0ABT1YRZ7</accession>
<evidence type="ECO:0000313" key="3">
    <source>
        <dbReference type="EMBL" id="MCR8635949.1"/>
    </source>
</evidence>
<feature type="transmembrane region" description="Helical" evidence="1">
    <location>
        <begin position="802"/>
        <end position="822"/>
    </location>
</feature>
<proteinExistence type="predicted"/>
<evidence type="ECO:0008006" key="5">
    <source>
        <dbReference type="Google" id="ProtNLM"/>
    </source>
</evidence>
<evidence type="ECO:0000256" key="1">
    <source>
        <dbReference type="SAM" id="Phobius"/>
    </source>
</evidence>
<feature type="transmembrane region" description="Helical" evidence="1">
    <location>
        <begin position="705"/>
        <end position="723"/>
    </location>
</feature>
<feature type="transmembrane region" description="Helical" evidence="1">
    <location>
        <begin position="651"/>
        <end position="672"/>
    </location>
</feature>
<protein>
    <recommendedName>
        <fullName evidence="5">Phosphoglyceromutase</fullName>
    </recommendedName>
</protein>
<keyword evidence="1" id="KW-0472">Membrane</keyword>
<dbReference type="Proteomes" id="UP001300012">
    <property type="component" value="Unassembled WGS sequence"/>
</dbReference>
<feature type="transmembrane region" description="Helical" evidence="1">
    <location>
        <begin position="828"/>
        <end position="847"/>
    </location>
</feature>
<dbReference type="Gene3D" id="3.40.720.10">
    <property type="entry name" value="Alkaline Phosphatase, subunit A"/>
    <property type="match status" value="1"/>
</dbReference>
<feature type="transmembrane region" description="Helical" evidence="1">
    <location>
        <begin position="546"/>
        <end position="569"/>
    </location>
</feature>
<dbReference type="RefSeq" id="WP_258217491.1">
    <property type="nucleotide sequence ID" value="NZ_JANQBD010000034.1"/>
</dbReference>
<dbReference type="InterPro" id="IPR017850">
    <property type="entry name" value="Alkaline_phosphatase_core_sf"/>
</dbReference>
<gene>
    <name evidence="3" type="ORF">NV381_32635</name>
</gene>
<evidence type="ECO:0000313" key="4">
    <source>
        <dbReference type="Proteomes" id="UP001300012"/>
    </source>
</evidence>
<feature type="transmembrane region" description="Helical" evidence="1">
    <location>
        <begin position="506"/>
        <end position="526"/>
    </location>
</feature>
<feature type="transmembrane region" description="Helical" evidence="1">
    <location>
        <begin position="766"/>
        <end position="790"/>
    </location>
</feature>
<keyword evidence="2" id="KW-0732">Signal</keyword>
<feature type="transmembrane region" description="Helical" evidence="1">
    <location>
        <begin position="480"/>
        <end position="499"/>
    </location>
</feature>
<keyword evidence="1" id="KW-1133">Transmembrane helix</keyword>
<dbReference type="EMBL" id="JANQBD010000034">
    <property type="protein sequence ID" value="MCR8635949.1"/>
    <property type="molecule type" value="Genomic_DNA"/>
</dbReference>
<feature type="chain" id="PRO_5046074472" description="Phosphoglyceromutase" evidence="2">
    <location>
        <begin position="27"/>
        <end position="856"/>
    </location>
</feature>
<name>A0ABT1YRZ7_9BACL</name>
<evidence type="ECO:0000256" key="2">
    <source>
        <dbReference type="SAM" id="SignalP"/>
    </source>
</evidence>
<organism evidence="3 4">
    <name type="scientific">Paenibacillus radicis</name>
    <name type="common">ex Xue et al. 2023</name>
    <dbReference type="NCBI Taxonomy" id="2972489"/>
    <lineage>
        <taxon>Bacteria</taxon>
        <taxon>Bacillati</taxon>
        <taxon>Bacillota</taxon>
        <taxon>Bacilli</taxon>
        <taxon>Bacillales</taxon>
        <taxon>Paenibacillaceae</taxon>
        <taxon>Paenibacillus</taxon>
    </lineage>
</organism>
<feature type="transmembrane region" description="Helical" evidence="1">
    <location>
        <begin position="451"/>
        <end position="474"/>
    </location>
</feature>
<sequence>MVKSRKAGFIFVLWISSMMMLNQASANPQSTSDPYSKHSTIHKKITVVSVPGLSFLELDPQNAQQDKALITTLPHIEELKHRGAWGALNIRTPGKGLEDVYISMGTGQIADANSGMAGIQAREPLGSEQAWQKYQRLTGVSVGGDIEGIVVPQMEVIKRLNASNYYHARPGLLGESLEAAGIRVSVWGNLDLVKAEAGMKEADLGKTFRRYAPAMVMNESGRVQQGDVGGNGLLVDSSGPYGLRTNYSWLMARWSEQMNPSLVLLELGDLQRLYDERESYSKEAFVRKKQEVVTEIDRFIGELTRAMEKEFDGLGELWLLSPQVNGEAAKEKALLAPILMYSPSSDKEALLTSATTRRQGLITIVDIAPTLLRAYGIPIPQEMIGLPVIAESTLDALPRLLQDLQHMQAVYTQRPKLLYGLAVYEIIVMLAALAVALYFSGSRVIGKRGLTLWRTLLFSLLIAPLGLLAMGWLASQSEGATAAVLAGIFGVSIVFASAVARMRKGFVYGLAAIGLLVTGVILYDGFHGAIAMQRSVLGYDPMIGARYYGIGNEFMGVLLGAALLGLTALQQALRLSRRPRRAVIEPTGSITASGAIAPAAAREAVLADALLPAPAGFAAWRLPPLGAFALWPRAGAPAAALRTAASTGAAARAWAALPAAAAGVLVAGYLAAPALGTNAGGALAAAAGFGALTARLAGGRRWLRLAPLLALLLAAALAGLWLLNAGAATGLPADKQSHIGRAFDALLQGRLDAIGAMIVRKLEMNWHLIGVSAWSKVLLTSLVVMAALVLRPRGLFRRWQRRYPYLMYGCAANVIGTIAALLLNDSGIVAAATMIIYGSVPLLLLKLEEAVPKGYQ</sequence>
<dbReference type="SUPFAM" id="SSF53649">
    <property type="entry name" value="Alkaline phosphatase-like"/>
    <property type="match status" value="1"/>
</dbReference>
<keyword evidence="1" id="KW-0812">Transmembrane</keyword>